<feature type="compositionally biased region" description="Basic and acidic residues" evidence="1">
    <location>
        <begin position="252"/>
        <end position="266"/>
    </location>
</feature>
<dbReference type="EMBL" id="CAICTM010003187">
    <property type="protein sequence ID" value="CAB9531014.1"/>
    <property type="molecule type" value="Genomic_DNA"/>
</dbReference>
<name>A0A9N8F524_9STRA</name>
<dbReference type="Proteomes" id="UP001153069">
    <property type="component" value="Unassembled WGS sequence"/>
</dbReference>
<evidence type="ECO:0000313" key="2">
    <source>
        <dbReference type="EMBL" id="CAB9531014.1"/>
    </source>
</evidence>
<dbReference type="OrthoDB" id="43154at2759"/>
<feature type="region of interest" description="Disordered" evidence="1">
    <location>
        <begin position="252"/>
        <end position="273"/>
    </location>
</feature>
<keyword evidence="3" id="KW-1185">Reference proteome</keyword>
<sequence>MTTTSTTKLHIIYSPHQRSSCRLHQARLSESDKDRLLFGEVGLTAFIVAEMQDFVETTMVEFDQEQRYGIKWEMTDEDKRQAGILLLDNDNTTCTTEEHADYLESQTAFAQNGTLAVELLCTTTQTAFQEGFRQTGLLSALGSAILYFRQYYRTPAVLAACERVGLSDYQVAHHITDMYHHRTFRGAYTKTLAASGKGEIAARRAVGLDQEPQQQTEEEDVEDNDECLLWSPTTPGVCLHWKSEDEAWRTKRFERIQMEGTRDPRRGGSGTTR</sequence>
<gene>
    <name evidence="2" type="ORF">SEMRO_3189_G344920.1</name>
</gene>
<reference evidence="2" key="1">
    <citation type="submission" date="2020-06" db="EMBL/GenBank/DDBJ databases">
        <authorList>
            <consortium name="Plant Systems Biology data submission"/>
        </authorList>
    </citation>
    <scope>NUCLEOTIDE SEQUENCE</scope>
    <source>
        <strain evidence="2">D6</strain>
    </source>
</reference>
<dbReference type="AlphaFoldDB" id="A0A9N8F524"/>
<proteinExistence type="predicted"/>
<organism evidence="2 3">
    <name type="scientific">Seminavis robusta</name>
    <dbReference type="NCBI Taxonomy" id="568900"/>
    <lineage>
        <taxon>Eukaryota</taxon>
        <taxon>Sar</taxon>
        <taxon>Stramenopiles</taxon>
        <taxon>Ochrophyta</taxon>
        <taxon>Bacillariophyta</taxon>
        <taxon>Bacillariophyceae</taxon>
        <taxon>Bacillariophycidae</taxon>
        <taxon>Naviculales</taxon>
        <taxon>Naviculaceae</taxon>
        <taxon>Seminavis</taxon>
    </lineage>
</organism>
<accession>A0A9N8F524</accession>
<evidence type="ECO:0000313" key="3">
    <source>
        <dbReference type="Proteomes" id="UP001153069"/>
    </source>
</evidence>
<evidence type="ECO:0000256" key="1">
    <source>
        <dbReference type="SAM" id="MobiDB-lite"/>
    </source>
</evidence>
<comment type="caution">
    <text evidence="2">The sequence shown here is derived from an EMBL/GenBank/DDBJ whole genome shotgun (WGS) entry which is preliminary data.</text>
</comment>
<protein>
    <submittedName>
        <fullName evidence="2">Uncharacterized protein</fullName>
    </submittedName>
</protein>